<proteinExistence type="predicted"/>
<feature type="domain" description="FAD dependent oxidoreductase" evidence="2">
    <location>
        <begin position="30"/>
        <end position="378"/>
    </location>
</feature>
<dbReference type="KEGG" id="palw:PSAL_027600"/>
<dbReference type="PANTHER" id="PTHR13847">
    <property type="entry name" value="SARCOSINE DEHYDROGENASE-RELATED"/>
    <property type="match status" value="1"/>
</dbReference>
<dbReference type="AlphaFoldDB" id="A0A418SFN2"/>
<keyword evidence="4" id="KW-1185">Reference proteome</keyword>
<dbReference type="EMBL" id="CP060436">
    <property type="protein sequence ID" value="QPM91507.1"/>
    <property type="molecule type" value="Genomic_DNA"/>
</dbReference>
<dbReference type="InterPro" id="IPR006076">
    <property type="entry name" value="FAD-dep_OxRdtase"/>
</dbReference>
<dbReference type="RefSeq" id="WP_119839504.1">
    <property type="nucleotide sequence ID" value="NZ_CP060436.1"/>
</dbReference>
<evidence type="ECO:0000256" key="1">
    <source>
        <dbReference type="ARBA" id="ARBA00023002"/>
    </source>
</evidence>
<dbReference type="Gene3D" id="3.30.9.10">
    <property type="entry name" value="D-Amino Acid Oxidase, subunit A, domain 2"/>
    <property type="match status" value="1"/>
</dbReference>
<dbReference type="OrthoDB" id="9806601at2"/>
<reference evidence="3 4" key="1">
    <citation type="submission" date="2020-08" db="EMBL/GenBank/DDBJ databases">
        <title>Genome sequence of Rhodobacteraceae bacterium Lw-13e.</title>
        <authorList>
            <person name="Poehlein A."/>
            <person name="Wolter L."/>
            <person name="Daniel R."/>
            <person name="Brinkhoff T."/>
        </authorList>
    </citation>
    <scope>NUCLEOTIDE SEQUENCE [LARGE SCALE GENOMIC DNA]</scope>
    <source>
        <strain evidence="3 4">Lw-13e</strain>
    </source>
</reference>
<dbReference type="SUPFAM" id="SSF51905">
    <property type="entry name" value="FAD/NAD(P)-binding domain"/>
    <property type="match status" value="1"/>
</dbReference>
<keyword evidence="1 3" id="KW-0560">Oxidoreductase</keyword>
<dbReference type="GO" id="GO:0016491">
    <property type="term" value="F:oxidoreductase activity"/>
    <property type="evidence" value="ECO:0007669"/>
    <property type="project" value="UniProtKB-KW"/>
</dbReference>
<evidence type="ECO:0000313" key="4">
    <source>
        <dbReference type="Proteomes" id="UP000283786"/>
    </source>
</evidence>
<dbReference type="InterPro" id="IPR036188">
    <property type="entry name" value="FAD/NAD-bd_sf"/>
</dbReference>
<protein>
    <submittedName>
        <fullName evidence="3">Gamma-glutamylputrescine oxidoreductase</fullName>
        <ecNumber evidence="3">1.4.3.-</ecNumber>
    </submittedName>
</protein>
<sequence>MRTPSATPLWQISAAEPETASPLAGASHADLAIVGAGFTGLSTALHGATAGLDCLVLEAERPGFGGSGRNVGLVNAGVWLPPRKVRATMGDGPGAQFIDYFGTAPERVFDLIEKHQIRCEPRRNGTIHAAHSPAGFRDLQARAADWHAIGAPVDLLDPDETAKLTGTRGFHGGLLDHRAGTINPEAYCRGLARAARAAGARIATGTEVTALRRDGDLWHLTTSQGNITARAVVLATNAYTGGLWPGLAQGFTPISFFQCATAPLGAEAAHVLPGGQGLWTTAPVMTSLRRDADGRIILGSMGRITRGTSLRWANRTLQRLYPELPPVGFETCWHGTIAMTPDHLPRIHRLAPDLYTPIGYNGRGITTGTIFGQAIAALLTGAGEDSLPLPLTAPTRDRARGLKAGVYRVGFAAHQFLKSI</sequence>
<accession>A0A418SFN2</accession>
<dbReference type="PANTHER" id="PTHR13847:SF281">
    <property type="entry name" value="FAD DEPENDENT OXIDOREDUCTASE DOMAIN-CONTAINING PROTEIN"/>
    <property type="match status" value="1"/>
</dbReference>
<dbReference type="Pfam" id="PF01266">
    <property type="entry name" value="DAO"/>
    <property type="match status" value="1"/>
</dbReference>
<evidence type="ECO:0000259" key="2">
    <source>
        <dbReference type="Pfam" id="PF01266"/>
    </source>
</evidence>
<organism evidence="3 4">
    <name type="scientific">Pseudooceanicola algae</name>
    <dbReference type="NCBI Taxonomy" id="1537215"/>
    <lineage>
        <taxon>Bacteria</taxon>
        <taxon>Pseudomonadati</taxon>
        <taxon>Pseudomonadota</taxon>
        <taxon>Alphaproteobacteria</taxon>
        <taxon>Rhodobacterales</taxon>
        <taxon>Paracoccaceae</taxon>
        <taxon>Pseudooceanicola</taxon>
    </lineage>
</organism>
<dbReference type="GO" id="GO:0005737">
    <property type="term" value="C:cytoplasm"/>
    <property type="evidence" value="ECO:0007669"/>
    <property type="project" value="TreeGrafter"/>
</dbReference>
<gene>
    <name evidence="3" type="primary">puuB_3</name>
    <name evidence="3" type="ORF">PSAL_027600</name>
</gene>
<evidence type="ECO:0000313" key="3">
    <source>
        <dbReference type="EMBL" id="QPM91507.1"/>
    </source>
</evidence>
<dbReference type="Gene3D" id="3.50.50.60">
    <property type="entry name" value="FAD/NAD(P)-binding domain"/>
    <property type="match status" value="1"/>
</dbReference>
<dbReference type="Proteomes" id="UP000283786">
    <property type="component" value="Chromosome"/>
</dbReference>
<name>A0A418SFN2_9RHOB</name>
<dbReference type="EC" id="1.4.3.-" evidence="3"/>